<protein>
    <submittedName>
        <fullName evidence="2">Uncharacterized protein</fullName>
    </submittedName>
</protein>
<dbReference type="AlphaFoldDB" id="G5JNT8"/>
<gene>
    <name evidence="2" type="ORF">STRCR_0251</name>
</gene>
<feature type="region of interest" description="Disordered" evidence="1">
    <location>
        <begin position="104"/>
        <end position="151"/>
    </location>
</feature>
<dbReference type="Proteomes" id="UP000004322">
    <property type="component" value="Unassembled WGS sequence"/>
</dbReference>
<comment type="caution">
    <text evidence="2">The sequence shown here is derived from an EMBL/GenBank/DDBJ whole genome shotgun (WGS) entry which is preliminary data.</text>
</comment>
<evidence type="ECO:0000256" key="1">
    <source>
        <dbReference type="SAM" id="MobiDB-lite"/>
    </source>
</evidence>
<dbReference type="RefSeq" id="WP_004229359.1">
    <property type="nucleotide sequence ID" value="NZ_AEUV02000002.1"/>
</dbReference>
<name>G5JNT8_STRCG</name>
<dbReference type="STRING" id="873449.STRCR_0251"/>
<reference evidence="2" key="1">
    <citation type="submission" date="2011-07" db="EMBL/GenBank/DDBJ databases">
        <authorList>
            <person name="Stanhope M.J."/>
            <person name="Durkin A.S."/>
            <person name="Hostetler J."/>
            <person name="Kim M."/>
            <person name="Radune D."/>
            <person name="Singh I."/>
            <person name="Town C.D."/>
        </authorList>
    </citation>
    <scope>NUCLEOTIDE SEQUENCE [LARGE SCALE GENOMIC DNA]</scope>
    <source>
        <strain evidence="2">HS-6</strain>
    </source>
</reference>
<evidence type="ECO:0000313" key="2">
    <source>
        <dbReference type="EMBL" id="EHI75200.1"/>
    </source>
</evidence>
<proteinExistence type="predicted"/>
<evidence type="ECO:0000313" key="3">
    <source>
        <dbReference type="Proteomes" id="UP000004322"/>
    </source>
</evidence>
<keyword evidence="3" id="KW-1185">Reference proteome</keyword>
<dbReference type="eggNOG" id="COG3210">
    <property type="taxonomic scope" value="Bacteria"/>
</dbReference>
<organism evidence="2 3">
    <name type="scientific">Streptococcus criceti HS-6</name>
    <dbReference type="NCBI Taxonomy" id="873449"/>
    <lineage>
        <taxon>Bacteria</taxon>
        <taxon>Bacillati</taxon>
        <taxon>Bacillota</taxon>
        <taxon>Bacilli</taxon>
        <taxon>Lactobacillales</taxon>
        <taxon>Streptococcaceae</taxon>
        <taxon>Streptococcus</taxon>
    </lineage>
</organism>
<dbReference type="EMBL" id="AEUV02000002">
    <property type="protein sequence ID" value="EHI75200.1"/>
    <property type="molecule type" value="Genomic_DNA"/>
</dbReference>
<accession>G5JNT8</accession>
<sequence length="388" mass="41334">MGDTSAVSSQINTARAVSNAANYADYGVNITQMGYNKIVKEEDPDWTRLASLGVSAVNNHNANIREARAQAGDMDFTASPVRSQQLSDIDSPHVNPADIDLPSQSGHISTVHEGTSGHAPDVAPSKASVLDAKAPKAEVDGGSGTGSTPHAKVHDLEAGAAGAVAGAKASDIPRAKVSETDAPIRAGEVTGAKGSDVTRAKATETVDSNSNDYVPFADQMSEADAQRYEQWNKYAEAGISLEDRVRVLEISEKAPKVEYLQDTYTRQEILDIKPNANEGIFRPDVEDYLDPDYIEAHRQQFENGAIKFQKFTPEEGGFNNGAIGNPGDHVAFVMPKEVGETLLDVSKGDPRLLEDLLGLHPGDLGDSPVVIDIPAESLHNVRIPSGNT</sequence>